<reference evidence="4 5" key="1">
    <citation type="submission" date="2020-03" db="EMBL/GenBank/DDBJ databases">
        <title>Alteromonas ponticola sp. nov., isolated from seawater.</title>
        <authorList>
            <person name="Yoon J.-H."/>
            <person name="Kim Y.-O."/>
        </authorList>
    </citation>
    <scope>NUCLEOTIDE SEQUENCE [LARGE SCALE GENOMIC DNA]</scope>
    <source>
        <strain evidence="4 5">MYP5</strain>
    </source>
</reference>
<comment type="caution">
    <text evidence="4">The sequence shown here is derived from an EMBL/GenBank/DDBJ whole genome shotgun (WGS) entry which is preliminary data.</text>
</comment>
<feature type="site" description="Transition state stabilizer" evidence="3">
    <location>
        <position position="26"/>
    </location>
</feature>
<comment type="similarity">
    <text evidence="3">Belongs to the IspD/TarI cytidylyltransferase family. IspD subfamily.</text>
</comment>
<dbReference type="EC" id="2.7.7.60" evidence="3"/>
<dbReference type="EMBL" id="JAATNW010000005">
    <property type="protein sequence ID" value="NMH60310.1"/>
    <property type="molecule type" value="Genomic_DNA"/>
</dbReference>
<feature type="site" description="Positions MEP for the nucleophilic attack" evidence="3">
    <location>
        <position position="214"/>
    </location>
</feature>
<dbReference type="RefSeq" id="WP_169210875.1">
    <property type="nucleotide sequence ID" value="NZ_JAATNW010000005.1"/>
</dbReference>
<dbReference type="NCBIfam" id="TIGR00453">
    <property type="entry name" value="ispD"/>
    <property type="match status" value="1"/>
</dbReference>
<organism evidence="4 5">
    <name type="scientific">Alteromonas ponticola</name>
    <dbReference type="NCBI Taxonomy" id="2720613"/>
    <lineage>
        <taxon>Bacteria</taxon>
        <taxon>Pseudomonadati</taxon>
        <taxon>Pseudomonadota</taxon>
        <taxon>Gammaproteobacteria</taxon>
        <taxon>Alteromonadales</taxon>
        <taxon>Alteromonadaceae</taxon>
        <taxon>Alteromonas/Salinimonas group</taxon>
        <taxon>Alteromonas</taxon>
    </lineage>
</organism>
<evidence type="ECO:0000313" key="4">
    <source>
        <dbReference type="EMBL" id="NMH60310.1"/>
    </source>
</evidence>
<keyword evidence="5" id="KW-1185">Reference proteome</keyword>
<keyword evidence="2 3" id="KW-0548">Nucleotidyltransferase</keyword>
<dbReference type="Gene3D" id="3.90.550.10">
    <property type="entry name" value="Spore Coat Polysaccharide Biosynthesis Protein SpsA, Chain A"/>
    <property type="match status" value="1"/>
</dbReference>
<proteinExistence type="inferred from homology"/>
<dbReference type="SUPFAM" id="SSF53448">
    <property type="entry name" value="Nucleotide-diphospho-sugar transferases"/>
    <property type="match status" value="1"/>
</dbReference>
<name>A0ABX1R4Z3_9ALTE</name>
<evidence type="ECO:0000256" key="1">
    <source>
        <dbReference type="ARBA" id="ARBA00022679"/>
    </source>
</evidence>
<protein>
    <recommendedName>
        <fullName evidence="3">2-C-methyl-D-erythritol 4-phosphate cytidylyltransferase</fullName>
        <ecNumber evidence="3">2.7.7.60</ecNumber>
    </recommendedName>
    <alternativeName>
        <fullName evidence="3">4-diphosphocytidyl-2C-methyl-D-erythritol synthase</fullName>
    </alternativeName>
    <alternativeName>
        <fullName evidence="3">MEP cytidylyltransferase</fullName>
        <shortName evidence="3">MCT</shortName>
    </alternativeName>
</protein>
<accession>A0ABX1R4Z3</accession>
<comment type="function">
    <text evidence="3">Catalyzes the formation of 4-diphosphocytidyl-2-C-methyl-D-erythritol from CTP and 2-C-methyl-D-erythritol 4-phosphate (MEP).</text>
</comment>
<feature type="site" description="Positions MEP for the nucleophilic attack" evidence="3">
    <location>
        <position position="158"/>
    </location>
</feature>
<dbReference type="CDD" id="cd02516">
    <property type="entry name" value="CDP-ME_synthetase"/>
    <property type="match status" value="1"/>
</dbReference>
<dbReference type="InterPro" id="IPR034683">
    <property type="entry name" value="IspD/TarI"/>
</dbReference>
<feature type="site" description="Transition state stabilizer" evidence="3">
    <location>
        <position position="19"/>
    </location>
</feature>
<dbReference type="PANTHER" id="PTHR32125">
    <property type="entry name" value="2-C-METHYL-D-ERYTHRITOL 4-PHOSPHATE CYTIDYLYLTRANSFERASE, CHLOROPLASTIC"/>
    <property type="match status" value="1"/>
</dbReference>
<dbReference type="PANTHER" id="PTHR32125:SF4">
    <property type="entry name" value="2-C-METHYL-D-ERYTHRITOL 4-PHOSPHATE CYTIDYLYLTRANSFERASE, CHLOROPLASTIC"/>
    <property type="match status" value="1"/>
</dbReference>
<dbReference type="InterPro" id="IPR050088">
    <property type="entry name" value="IspD/TarI_cytidylyltransf_bact"/>
</dbReference>
<evidence type="ECO:0000313" key="5">
    <source>
        <dbReference type="Proteomes" id="UP000709336"/>
    </source>
</evidence>
<dbReference type="Pfam" id="PF01128">
    <property type="entry name" value="IspD"/>
    <property type="match status" value="1"/>
</dbReference>
<keyword evidence="3" id="KW-0414">Isoprene biosynthesis</keyword>
<dbReference type="InterPro" id="IPR029044">
    <property type="entry name" value="Nucleotide-diphossugar_trans"/>
</dbReference>
<sequence>MSFNLSVTAVVPAAGIGTRMQAGKPKQYLEIAGKTILEHTLNALMAHPLVNHTIIAAHPDDTILPTLPFYKKSWLSVVQGGSERAHSVLNAVSTLPETAWALVHDAARPCLSVDDIGKLLALMKDESVAGGILATPVRDTMKRAHPTKSQIVSHTESRESLWHALTPQLFKAGELTHAIQAGLTSGTLITDEASAMEAVGHQVKLVAGNPANIKITHPEDLPLAAFYLSQLAQQHNKE</sequence>
<comment type="catalytic activity">
    <reaction evidence="3">
        <text>2-C-methyl-D-erythritol 4-phosphate + CTP + H(+) = 4-CDP-2-C-methyl-D-erythritol + diphosphate</text>
        <dbReference type="Rhea" id="RHEA:13429"/>
        <dbReference type="ChEBI" id="CHEBI:15378"/>
        <dbReference type="ChEBI" id="CHEBI:33019"/>
        <dbReference type="ChEBI" id="CHEBI:37563"/>
        <dbReference type="ChEBI" id="CHEBI:57823"/>
        <dbReference type="ChEBI" id="CHEBI:58262"/>
        <dbReference type="EC" id="2.7.7.60"/>
    </reaction>
</comment>
<evidence type="ECO:0000256" key="3">
    <source>
        <dbReference type="HAMAP-Rule" id="MF_00108"/>
    </source>
</evidence>
<dbReference type="Proteomes" id="UP000709336">
    <property type="component" value="Unassembled WGS sequence"/>
</dbReference>
<gene>
    <name evidence="3 4" type="primary">ispD</name>
    <name evidence="4" type="ORF">HCJ96_09795</name>
</gene>
<comment type="pathway">
    <text evidence="3">Isoprenoid biosynthesis; isopentenyl diphosphate biosynthesis via DXP pathway; isopentenyl diphosphate from 1-deoxy-D-xylulose 5-phosphate: step 2/6.</text>
</comment>
<evidence type="ECO:0000256" key="2">
    <source>
        <dbReference type="ARBA" id="ARBA00022695"/>
    </source>
</evidence>
<keyword evidence="1 3" id="KW-0808">Transferase</keyword>
<dbReference type="HAMAP" id="MF_00108">
    <property type="entry name" value="IspD"/>
    <property type="match status" value="1"/>
</dbReference>
<dbReference type="InterPro" id="IPR001228">
    <property type="entry name" value="IspD"/>
</dbReference>
<dbReference type="GO" id="GO:0050518">
    <property type="term" value="F:2-C-methyl-D-erythritol 4-phosphate cytidylyltransferase activity"/>
    <property type="evidence" value="ECO:0007669"/>
    <property type="project" value="UniProtKB-EC"/>
</dbReference>